<comment type="caution">
    <text evidence="2">The sequence shown here is derived from an EMBL/GenBank/DDBJ whole genome shotgun (WGS) entry which is preliminary data.</text>
</comment>
<evidence type="ECO:0000259" key="1">
    <source>
        <dbReference type="Pfam" id="PF00011"/>
    </source>
</evidence>
<protein>
    <submittedName>
        <fullName evidence="2">Hsp20 family protein</fullName>
    </submittedName>
</protein>
<gene>
    <name evidence="2" type="ORF">RG963_06265</name>
</gene>
<dbReference type="Proteomes" id="UP001246244">
    <property type="component" value="Unassembled WGS sequence"/>
</dbReference>
<evidence type="ECO:0000313" key="2">
    <source>
        <dbReference type="EMBL" id="MDR7665393.1"/>
    </source>
</evidence>
<name>A0ABU2D0A0_9EURY</name>
<dbReference type="InterPro" id="IPR002068">
    <property type="entry name" value="A-crystallin/Hsp20_dom"/>
</dbReference>
<dbReference type="InterPro" id="IPR008978">
    <property type="entry name" value="HSP20-like_chaperone"/>
</dbReference>
<organism evidence="2 3">
    <name type="scientific">Methanosarcina baikalica</name>
    <dbReference type="NCBI Taxonomy" id="3073890"/>
    <lineage>
        <taxon>Archaea</taxon>
        <taxon>Methanobacteriati</taxon>
        <taxon>Methanobacteriota</taxon>
        <taxon>Stenosarchaea group</taxon>
        <taxon>Methanomicrobia</taxon>
        <taxon>Methanosarcinales</taxon>
        <taxon>Methanosarcinaceae</taxon>
        <taxon>Methanosarcina</taxon>
    </lineage>
</organism>
<keyword evidence="3" id="KW-1185">Reference proteome</keyword>
<sequence length="100" mass="11184">MMADTLRLSPVISVYPDDEYENLQIEVILPGVEKKDITFKITENGFYVKATKEGVEYADSYSVCCPVSPEKAVANYSNGVLKVTVPYQQPFEKAVDVKID</sequence>
<feature type="domain" description="SHSP" evidence="1">
    <location>
        <begin position="21"/>
        <end position="97"/>
    </location>
</feature>
<proteinExistence type="predicted"/>
<dbReference type="RefSeq" id="WP_310575420.1">
    <property type="nucleotide sequence ID" value="NZ_JAVKPK010000019.1"/>
</dbReference>
<dbReference type="EMBL" id="JAVKPK010000019">
    <property type="protein sequence ID" value="MDR7665393.1"/>
    <property type="molecule type" value="Genomic_DNA"/>
</dbReference>
<reference evidence="3" key="1">
    <citation type="submission" date="2023-07" db="EMBL/GenBank/DDBJ databases">
        <title>Whole-genome sequencing of a new Methanosarcina sp. Z-7115.</title>
        <authorList>
            <person name="Zhilina T.N."/>
            <person name="Merkel A.Y."/>
        </authorList>
    </citation>
    <scope>NUCLEOTIDE SEQUENCE [LARGE SCALE GENOMIC DNA]</scope>
    <source>
        <strain evidence="3">Z-7115</strain>
    </source>
</reference>
<dbReference type="CDD" id="cd06464">
    <property type="entry name" value="ACD_sHsps-like"/>
    <property type="match status" value="1"/>
</dbReference>
<evidence type="ECO:0000313" key="3">
    <source>
        <dbReference type="Proteomes" id="UP001246244"/>
    </source>
</evidence>
<dbReference type="Pfam" id="PF00011">
    <property type="entry name" value="HSP20"/>
    <property type="match status" value="1"/>
</dbReference>
<dbReference type="Gene3D" id="2.60.40.790">
    <property type="match status" value="1"/>
</dbReference>
<accession>A0ABU2D0A0</accession>
<dbReference type="SUPFAM" id="SSF49764">
    <property type="entry name" value="HSP20-like chaperones"/>
    <property type="match status" value="1"/>
</dbReference>